<accession>A0A0R3S6F2</accession>
<sequence>FIFSFNYDNLRCHSYLIASSDKYTEKLRGKKKKQCSVDQETGSQTSVFVKRFTTVGELNQPDLSIYLNFMLRFLMLSPPLSHISLQEHGIKFGRLHTILQNFDSLMLTPFEIWYLCMAIISDSVNEIFGNLPALFAYRNQAFILLIKCETYAMIALMQNSKNRIAKLIKLKQLLQTISKETVLQTFFPNQLLPNSARNEL</sequence>
<dbReference type="WBParaSite" id="EEL_0001037401-mRNA-1">
    <property type="protein sequence ID" value="EEL_0001037401-mRNA-1"/>
    <property type="gene ID" value="EEL_0001037401"/>
</dbReference>
<dbReference type="STRING" id="1147741.A0A0R3S6F2"/>
<evidence type="ECO:0000313" key="1">
    <source>
        <dbReference type="Proteomes" id="UP000050640"/>
    </source>
</evidence>
<evidence type="ECO:0000313" key="2">
    <source>
        <dbReference type="WBParaSite" id="EEL_0001037401-mRNA-1"/>
    </source>
</evidence>
<reference evidence="2" key="1">
    <citation type="submission" date="2017-02" db="UniProtKB">
        <authorList>
            <consortium name="WormBaseParasite"/>
        </authorList>
    </citation>
    <scope>IDENTIFICATION</scope>
</reference>
<protein>
    <submittedName>
        <fullName evidence="2">NR LBD domain-containing protein</fullName>
    </submittedName>
</protein>
<organism evidence="1 2">
    <name type="scientific">Elaeophora elaphi</name>
    <dbReference type="NCBI Taxonomy" id="1147741"/>
    <lineage>
        <taxon>Eukaryota</taxon>
        <taxon>Metazoa</taxon>
        <taxon>Ecdysozoa</taxon>
        <taxon>Nematoda</taxon>
        <taxon>Chromadorea</taxon>
        <taxon>Rhabditida</taxon>
        <taxon>Spirurina</taxon>
        <taxon>Spiruromorpha</taxon>
        <taxon>Filarioidea</taxon>
        <taxon>Onchocercidae</taxon>
        <taxon>Elaeophora</taxon>
    </lineage>
</organism>
<keyword evidence="1" id="KW-1185">Reference proteome</keyword>
<name>A0A0R3S6F2_9BILA</name>
<dbReference type="AlphaFoldDB" id="A0A0R3S6F2"/>
<proteinExistence type="predicted"/>
<dbReference type="Proteomes" id="UP000050640">
    <property type="component" value="Unplaced"/>
</dbReference>